<sequence length="751" mass="80345">MRFTSGHSSHKAVGRRRRRHAGNGKFNRSASTNSAVNQQTGPVNLKTPQHVGGNGRSLISRTPIWARVVVVLLLTLLASVTCVGTLYAASVSRMATDAQRVLTSAESLANSALGCGSDKSLSDISQELVNATNDLNAELNGPQWDFFRDHSRFGSDITAAREMLASVDTLVNGPFTDLLNLSKRLQGFSLKNGSVDVSALMDMPDIVKQAHKDISQQLTKLNKVPTPSVAKVATVLETEKAALKTVDSMLGEYDGLINLLPQLLGEDGKRTYLVMVQNPAELRSAGGMVGTIAAITADKGTITIGDFATTSGWDIPEEPMDDTVLKERQVFGDTFDQYPATTTIDPEFQRVAQMNKYMWLYQKGNEDENVAGVLSLDPVFLQALLGATGEVKLSDGRVLDDTTTVPFFASDLYTDYPDFEQQNNFVSEAAQAIMNHVLGNANASTASPLLKAIRDTSASGHFKLWMADPDEQEALIATGLIDDKASGELSADSQVPEAGIYLSELQQGKQDWYLKTSTTVTKTCGDASASQNALYSGVLDKRITTAVRNTHLGQFTEDQLGDEYTVTFTMKNTLTKAKAESLPDFVNGGSENPVLGGMLYRVVLTAPYGGEITAVQADIDSWGTNTASLYDRQYIMFNQQWIEPGKELTIAYTVRVSSDATHPLNVVTTPVVNADGVETGSNGNVTDECTADTNGADGANDADGANGGADGGKNDAHKDASSDPSAGLDALDKLKSQISCPVDLKSLAGSM</sequence>
<dbReference type="AlphaFoldDB" id="A0A4R0UMM6"/>
<feature type="transmembrane region" description="Helical" evidence="2">
    <location>
        <begin position="64"/>
        <end position="89"/>
    </location>
</feature>
<gene>
    <name evidence="3" type="ORF">MCC10100_1893</name>
</gene>
<feature type="region of interest" description="Disordered" evidence="1">
    <location>
        <begin position="677"/>
        <end position="728"/>
    </location>
</feature>
<evidence type="ECO:0000256" key="2">
    <source>
        <dbReference type="SAM" id="Phobius"/>
    </source>
</evidence>
<dbReference type="Proteomes" id="UP000294241">
    <property type="component" value="Unassembled WGS sequence"/>
</dbReference>
<protein>
    <recommendedName>
        <fullName evidence="5">DUF4012 domain-containing protein</fullName>
    </recommendedName>
</protein>
<keyword evidence="2" id="KW-1133">Transmembrane helix</keyword>
<evidence type="ECO:0008006" key="5">
    <source>
        <dbReference type="Google" id="ProtNLM"/>
    </source>
</evidence>
<keyword evidence="2" id="KW-0812">Transmembrane</keyword>
<dbReference type="InterPro" id="IPR025101">
    <property type="entry name" value="DUF4012"/>
</dbReference>
<name>A0A4R0UMM6_BIFLL</name>
<organism evidence="3 4">
    <name type="scientific">Bifidobacterium longum subsp. longum</name>
    <dbReference type="NCBI Taxonomy" id="1679"/>
    <lineage>
        <taxon>Bacteria</taxon>
        <taxon>Bacillati</taxon>
        <taxon>Actinomycetota</taxon>
        <taxon>Actinomycetes</taxon>
        <taxon>Bifidobacteriales</taxon>
        <taxon>Bifidobacteriaceae</taxon>
        <taxon>Bifidobacterium</taxon>
    </lineage>
</organism>
<keyword evidence="2" id="KW-0472">Membrane</keyword>
<feature type="compositionally biased region" description="Polar residues" evidence="1">
    <location>
        <begin position="26"/>
        <end position="42"/>
    </location>
</feature>
<feature type="compositionally biased region" description="Low complexity" evidence="1">
    <location>
        <begin position="691"/>
        <end position="704"/>
    </location>
</feature>
<evidence type="ECO:0000313" key="4">
    <source>
        <dbReference type="Proteomes" id="UP000294241"/>
    </source>
</evidence>
<feature type="compositionally biased region" description="Basic and acidic residues" evidence="1">
    <location>
        <begin position="712"/>
        <end position="721"/>
    </location>
</feature>
<comment type="caution">
    <text evidence="3">The sequence shown here is derived from an EMBL/GenBank/DDBJ whole genome shotgun (WGS) entry which is preliminary data.</text>
</comment>
<dbReference type="EMBL" id="SHST01000032">
    <property type="protein sequence ID" value="TCF37714.1"/>
    <property type="molecule type" value="Genomic_DNA"/>
</dbReference>
<feature type="compositionally biased region" description="Basic residues" evidence="1">
    <location>
        <begin position="8"/>
        <end position="22"/>
    </location>
</feature>
<proteinExistence type="predicted"/>
<accession>A0A4R0UMM6</accession>
<evidence type="ECO:0000313" key="3">
    <source>
        <dbReference type="EMBL" id="TCF37714.1"/>
    </source>
</evidence>
<dbReference type="Pfam" id="PF13196">
    <property type="entry name" value="DUF4012"/>
    <property type="match status" value="1"/>
</dbReference>
<evidence type="ECO:0000256" key="1">
    <source>
        <dbReference type="SAM" id="MobiDB-lite"/>
    </source>
</evidence>
<reference evidence="3 4" key="1">
    <citation type="journal article" date="2018" name="Sci. Rep.">
        <title>Genomic diversity and distribution of Bifidobacterium longum subsp. longum across the human lifespan.</title>
        <authorList>
            <person name="Odamaki T."/>
            <person name="Bottacini F."/>
            <person name="Kato K."/>
            <person name="Mitsuyama E."/>
            <person name="Yoshida K."/>
            <person name="Horigome A."/>
            <person name="Xiao J.Z."/>
            <person name="van Sinderen D."/>
        </authorList>
    </citation>
    <scope>NUCLEOTIDE SEQUENCE [LARGE SCALE GENOMIC DNA]</scope>
    <source>
        <strain evidence="3 4">MCC10100</strain>
    </source>
</reference>
<feature type="region of interest" description="Disordered" evidence="1">
    <location>
        <begin position="1"/>
        <end position="53"/>
    </location>
</feature>